<accession>A0ABT5PIU6</accession>
<reference evidence="1" key="1">
    <citation type="submission" date="2022-05" db="EMBL/GenBank/DDBJ databases">
        <title>Novel Pseudomonas spp. Isolated from a Rainbow Trout Aquaculture Facility.</title>
        <authorList>
            <person name="Testerman T."/>
            <person name="Graf J."/>
        </authorList>
    </citation>
    <scope>NUCLEOTIDE SEQUENCE</scope>
    <source>
        <strain evidence="1">ID386</strain>
    </source>
</reference>
<keyword evidence="2" id="KW-1185">Reference proteome</keyword>
<evidence type="ECO:0000313" key="2">
    <source>
        <dbReference type="Proteomes" id="UP001150531"/>
    </source>
</evidence>
<gene>
    <name evidence="1" type="ORF">M5G18_04305</name>
</gene>
<evidence type="ECO:0000313" key="1">
    <source>
        <dbReference type="EMBL" id="MDD1123798.1"/>
    </source>
</evidence>
<dbReference type="Proteomes" id="UP001150531">
    <property type="component" value="Unassembled WGS sequence"/>
</dbReference>
<sequence>MSAQTYITPTMLAILANPTFQLLYERVANGLVDVANLQSKCNGTDNFSAVLQGLSIGKKESLGKTLESPSGNPATVFMGLKASTSCGALIVHMGMNATSVHKPLNCSGFFQGARLTL</sequence>
<dbReference type="EMBL" id="JAMDGS010000002">
    <property type="protein sequence ID" value="MDD1123798.1"/>
    <property type="molecule type" value="Genomic_DNA"/>
</dbReference>
<proteinExistence type="predicted"/>
<comment type="caution">
    <text evidence="1">The sequence shown here is derived from an EMBL/GenBank/DDBJ whole genome shotgun (WGS) entry which is preliminary data.</text>
</comment>
<name>A0ABT5PIU6_9PSED</name>
<protein>
    <submittedName>
        <fullName evidence="1">Uncharacterized protein</fullName>
    </submittedName>
</protein>
<dbReference type="RefSeq" id="WP_134020340.1">
    <property type="nucleotide sequence ID" value="NZ_JAMDGO010000003.1"/>
</dbReference>
<organism evidence="1 2">
    <name type="scientific">Pseudomonas aphyarum</name>
    <dbReference type="NCBI Taxonomy" id="2942629"/>
    <lineage>
        <taxon>Bacteria</taxon>
        <taxon>Pseudomonadati</taxon>
        <taxon>Pseudomonadota</taxon>
        <taxon>Gammaproteobacteria</taxon>
        <taxon>Pseudomonadales</taxon>
        <taxon>Pseudomonadaceae</taxon>
        <taxon>Pseudomonas</taxon>
    </lineage>
</organism>